<name>A0A812NQH6_9DINO</name>
<gene>
    <name evidence="2" type="ORF">SNAT2548_LOCUS16598</name>
</gene>
<keyword evidence="1" id="KW-0732">Signal</keyword>
<sequence>MAASCRVYIFLSAFVLAGAMFKKGSKQLAVPEKTHATASALKQKHPEPNFVELGSGSAGSAGKVMSDVVTPATPELLAAEPLKWMHTPKCGTSFLNALIHLPGVCPGVDHSFNIDTERYGPHFEIGFQFMDCPNRCDPKKFVCQPHGDTTHMGIGDKYETEFKGHLVANFREPIQRILSAFYDTEFSHGVKDGDSPASYAKKVEHFMTCQIMNGGVMDPLPPFCLELTETDANLAVARLREGFAFVGIMEEWDLSMCLFHRMFGGDCLAADFLDNRPTYGEDSSLHLYDTSVLGGFEDPVDRILYNGAKDIFAERLLAYNVSQESCQPCFEQARSGAAV</sequence>
<dbReference type="EMBL" id="CAJNDS010002085">
    <property type="protein sequence ID" value="CAE7316438.1"/>
    <property type="molecule type" value="Genomic_DNA"/>
</dbReference>
<comment type="caution">
    <text evidence="2">The sequence shown here is derived from an EMBL/GenBank/DDBJ whole genome shotgun (WGS) entry which is preliminary data.</text>
</comment>
<organism evidence="2 3">
    <name type="scientific">Symbiodinium natans</name>
    <dbReference type="NCBI Taxonomy" id="878477"/>
    <lineage>
        <taxon>Eukaryota</taxon>
        <taxon>Sar</taxon>
        <taxon>Alveolata</taxon>
        <taxon>Dinophyceae</taxon>
        <taxon>Suessiales</taxon>
        <taxon>Symbiodiniaceae</taxon>
        <taxon>Symbiodinium</taxon>
    </lineage>
</organism>
<feature type="signal peptide" evidence="1">
    <location>
        <begin position="1"/>
        <end position="19"/>
    </location>
</feature>
<dbReference type="Gene3D" id="3.40.50.300">
    <property type="entry name" value="P-loop containing nucleotide triphosphate hydrolases"/>
    <property type="match status" value="1"/>
</dbReference>
<feature type="chain" id="PRO_5032551834" description="Sulfotransferase domain-containing protein" evidence="1">
    <location>
        <begin position="20"/>
        <end position="339"/>
    </location>
</feature>
<dbReference type="InterPro" id="IPR027417">
    <property type="entry name" value="P-loop_NTPase"/>
</dbReference>
<dbReference type="AlphaFoldDB" id="A0A812NQH6"/>
<evidence type="ECO:0000256" key="1">
    <source>
        <dbReference type="SAM" id="SignalP"/>
    </source>
</evidence>
<reference evidence="2" key="1">
    <citation type="submission" date="2021-02" db="EMBL/GenBank/DDBJ databases">
        <authorList>
            <person name="Dougan E. K."/>
            <person name="Rhodes N."/>
            <person name="Thang M."/>
            <person name="Chan C."/>
        </authorList>
    </citation>
    <scope>NUCLEOTIDE SEQUENCE</scope>
</reference>
<keyword evidence="3" id="KW-1185">Reference proteome</keyword>
<protein>
    <recommendedName>
        <fullName evidence="4">Sulfotransferase domain-containing protein</fullName>
    </recommendedName>
</protein>
<evidence type="ECO:0000313" key="3">
    <source>
        <dbReference type="Proteomes" id="UP000604046"/>
    </source>
</evidence>
<accession>A0A812NQH6</accession>
<dbReference type="OrthoDB" id="436009at2759"/>
<dbReference type="Proteomes" id="UP000604046">
    <property type="component" value="Unassembled WGS sequence"/>
</dbReference>
<evidence type="ECO:0000313" key="2">
    <source>
        <dbReference type="EMBL" id="CAE7316438.1"/>
    </source>
</evidence>
<evidence type="ECO:0008006" key="4">
    <source>
        <dbReference type="Google" id="ProtNLM"/>
    </source>
</evidence>
<proteinExistence type="predicted"/>